<dbReference type="GO" id="GO:0030332">
    <property type="term" value="F:cyclin binding"/>
    <property type="evidence" value="ECO:0007669"/>
    <property type="project" value="TreeGrafter"/>
</dbReference>
<dbReference type="AlphaFoldDB" id="A0A4U0WQV5"/>
<dbReference type="EMBL" id="NAJN01001094">
    <property type="protein sequence ID" value="TKA65800.1"/>
    <property type="molecule type" value="Genomic_DNA"/>
</dbReference>
<dbReference type="GO" id="GO:0010468">
    <property type="term" value="P:regulation of gene expression"/>
    <property type="evidence" value="ECO:0007669"/>
    <property type="project" value="TreeGrafter"/>
</dbReference>
<protein>
    <recommendedName>
        <fullName evidence="2">cyclin-dependent kinase</fullName>
        <ecNumber evidence="2">2.7.11.22</ecNumber>
    </recommendedName>
</protein>
<dbReference type="GO" id="GO:0000082">
    <property type="term" value="P:G1/S transition of mitotic cell cycle"/>
    <property type="evidence" value="ECO:0007669"/>
    <property type="project" value="TreeGrafter"/>
</dbReference>
<feature type="region of interest" description="Disordered" evidence="7">
    <location>
        <begin position="19"/>
        <end position="45"/>
    </location>
</feature>
<sequence>MSIYEDTIPWHLKVSQLSSDRGSVSMSSSPDRRNSLSLSDRTSSYQRAIPAVSPSIAQKEARQSESTAYKEALSREDYEQKCESLVRTYHLGVADNSRQIEGETTTAQSAPAPGGIIIGKYTNAVHHRHGLFSTVYKATVPYPASKTMDPGALVALKVSTPLNMTAPHNTELECRILHQARSTHIIPLLEHFLQPGGRWVLVFPFMSHDLEHLLERGPLPHKQAQSVLHNLFSGLAHLHSLNIIHRDVKPSNILLVSPSGPAYIADFGIAWSATESTLESSNCKITDVGTTSYMPPELLFGNKRYDCSLDLWAAGCVAAQVVSLGEATLFDSGDLGSELALILSVFRTLGTPTLEVWPEAARFPDWGKMQFHDFPRREWDIILPTASESARDMVATLVRYESGQRLTAAEALKHPYFHS</sequence>
<dbReference type="Pfam" id="PF00069">
    <property type="entry name" value="Pkinase"/>
    <property type="match status" value="1"/>
</dbReference>
<evidence type="ECO:0000313" key="10">
    <source>
        <dbReference type="Proteomes" id="UP000308768"/>
    </source>
</evidence>
<dbReference type="OrthoDB" id="413582at2759"/>
<accession>A0A4U0WQV5</accession>
<dbReference type="PANTHER" id="PTHR24056">
    <property type="entry name" value="CELL DIVISION PROTEIN KINASE"/>
    <property type="match status" value="1"/>
</dbReference>
<dbReference type="GO" id="GO:0005524">
    <property type="term" value="F:ATP binding"/>
    <property type="evidence" value="ECO:0007669"/>
    <property type="project" value="UniProtKB-KW"/>
</dbReference>
<dbReference type="FunFam" id="1.10.510.10:FF:000924">
    <property type="entry name" value="Cell division protein kinase (Ctk1), putative"/>
    <property type="match status" value="1"/>
</dbReference>
<evidence type="ECO:0000256" key="2">
    <source>
        <dbReference type="ARBA" id="ARBA00012425"/>
    </source>
</evidence>
<comment type="similarity">
    <text evidence="1">Belongs to the protein kinase superfamily. CMGC Ser/Thr protein kinase family. CDC2/CDKX subfamily.</text>
</comment>
<dbReference type="EC" id="2.7.11.22" evidence="2"/>
<proteinExistence type="inferred from homology"/>
<comment type="caution">
    <text evidence="9">The sequence shown here is derived from an EMBL/GenBank/DDBJ whole genome shotgun (WGS) entry which is preliminary data.</text>
</comment>
<dbReference type="InterPro" id="IPR000719">
    <property type="entry name" value="Prot_kinase_dom"/>
</dbReference>
<dbReference type="STRING" id="331657.A0A4U0WQV5"/>
<evidence type="ECO:0000256" key="4">
    <source>
        <dbReference type="ARBA" id="ARBA00022840"/>
    </source>
</evidence>
<keyword evidence="10" id="KW-1185">Reference proteome</keyword>
<evidence type="ECO:0000256" key="6">
    <source>
        <dbReference type="ARBA" id="ARBA00048367"/>
    </source>
</evidence>
<gene>
    <name evidence="9" type="ORF">B0A49_06882</name>
</gene>
<evidence type="ECO:0000256" key="5">
    <source>
        <dbReference type="ARBA" id="ARBA00047811"/>
    </source>
</evidence>
<evidence type="ECO:0000313" key="9">
    <source>
        <dbReference type="EMBL" id="TKA65800.1"/>
    </source>
</evidence>
<dbReference type="GO" id="GO:0004693">
    <property type="term" value="F:cyclin-dependent protein serine/threonine kinase activity"/>
    <property type="evidence" value="ECO:0007669"/>
    <property type="project" value="UniProtKB-EC"/>
</dbReference>
<evidence type="ECO:0000256" key="7">
    <source>
        <dbReference type="SAM" id="MobiDB-lite"/>
    </source>
</evidence>
<dbReference type="Gene3D" id="1.10.510.10">
    <property type="entry name" value="Transferase(Phosphotransferase) domain 1"/>
    <property type="match status" value="1"/>
</dbReference>
<dbReference type="Proteomes" id="UP000308768">
    <property type="component" value="Unassembled WGS sequence"/>
</dbReference>
<dbReference type="Gene3D" id="3.30.200.20">
    <property type="entry name" value="Phosphorylase Kinase, domain 1"/>
    <property type="match status" value="1"/>
</dbReference>
<dbReference type="GO" id="GO:0000307">
    <property type="term" value="C:cyclin-dependent protein kinase holoenzyme complex"/>
    <property type="evidence" value="ECO:0007669"/>
    <property type="project" value="TreeGrafter"/>
</dbReference>
<organism evidence="9 10">
    <name type="scientific">Cryomyces minteri</name>
    <dbReference type="NCBI Taxonomy" id="331657"/>
    <lineage>
        <taxon>Eukaryota</taxon>
        <taxon>Fungi</taxon>
        <taxon>Dikarya</taxon>
        <taxon>Ascomycota</taxon>
        <taxon>Pezizomycotina</taxon>
        <taxon>Dothideomycetes</taxon>
        <taxon>Dothideomycetes incertae sedis</taxon>
        <taxon>Cryomyces</taxon>
    </lineage>
</organism>
<comment type="catalytic activity">
    <reaction evidence="5">
        <text>L-threonyl-[protein] + ATP = O-phospho-L-threonyl-[protein] + ADP + H(+)</text>
        <dbReference type="Rhea" id="RHEA:46608"/>
        <dbReference type="Rhea" id="RHEA-COMP:11060"/>
        <dbReference type="Rhea" id="RHEA-COMP:11605"/>
        <dbReference type="ChEBI" id="CHEBI:15378"/>
        <dbReference type="ChEBI" id="CHEBI:30013"/>
        <dbReference type="ChEBI" id="CHEBI:30616"/>
        <dbReference type="ChEBI" id="CHEBI:61977"/>
        <dbReference type="ChEBI" id="CHEBI:456216"/>
        <dbReference type="EC" id="2.7.11.22"/>
    </reaction>
</comment>
<comment type="catalytic activity">
    <reaction evidence="6">
        <text>L-seryl-[protein] + ATP = O-phospho-L-seryl-[protein] + ADP + H(+)</text>
        <dbReference type="Rhea" id="RHEA:17989"/>
        <dbReference type="Rhea" id="RHEA-COMP:9863"/>
        <dbReference type="Rhea" id="RHEA-COMP:11604"/>
        <dbReference type="ChEBI" id="CHEBI:15378"/>
        <dbReference type="ChEBI" id="CHEBI:29999"/>
        <dbReference type="ChEBI" id="CHEBI:30616"/>
        <dbReference type="ChEBI" id="CHEBI:83421"/>
        <dbReference type="ChEBI" id="CHEBI:456216"/>
        <dbReference type="EC" id="2.7.11.22"/>
    </reaction>
</comment>
<dbReference type="GO" id="GO:0010389">
    <property type="term" value="P:regulation of G2/M transition of mitotic cell cycle"/>
    <property type="evidence" value="ECO:0007669"/>
    <property type="project" value="TreeGrafter"/>
</dbReference>
<keyword evidence="4" id="KW-0067">ATP-binding</keyword>
<feature type="domain" description="Protein kinase" evidence="8">
    <location>
        <begin position="121"/>
        <end position="417"/>
    </location>
</feature>
<dbReference type="GO" id="GO:0005634">
    <property type="term" value="C:nucleus"/>
    <property type="evidence" value="ECO:0007669"/>
    <property type="project" value="TreeGrafter"/>
</dbReference>
<dbReference type="SMART" id="SM00220">
    <property type="entry name" value="S_TKc"/>
    <property type="match status" value="1"/>
</dbReference>
<dbReference type="InterPro" id="IPR011009">
    <property type="entry name" value="Kinase-like_dom_sf"/>
</dbReference>
<evidence type="ECO:0000259" key="8">
    <source>
        <dbReference type="PROSITE" id="PS50011"/>
    </source>
</evidence>
<name>A0A4U0WQV5_9PEZI</name>
<dbReference type="InterPro" id="IPR050108">
    <property type="entry name" value="CDK"/>
</dbReference>
<feature type="compositionally biased region" description="Low complexity" evidence="7">
    <location>
        <begin position="19"/>
        <end position="44"/>
    </location>
</feature>
<dbReference type="InterPro" id="IPR008271">
    <property type="entry name" value="Ser/Thr_kinase_AS"/>
</dbReference>
<reference evidence="9 10" key="1">
    <citation type="submission" date="2017-03" db="EMBL/GenBank/DDBJ databases">
        <title>Genomes of endolithic fungi from Antarctica.</title>
        <authorList>
            <person name="Coleine C."/>
            <person name="Masonjones S."/>
            <person name="Stajich J.E."/>
        </authorList>
    </citation>
    <scope>NUCLEOTIDE SEQUENCE [LARGE SCALE GENOMIC DNA]</scope>
    <source>
        <strain evidence="9 10">CCFEE 5187</strain>
    </source>
</reference>
<keyword evidence="3" id="KW-0547">Nucleotide-binding</keyword>
<dbReference type="PANTHER" id="PTHR24056:SF576">
    <property type="entry name" value="SERINE_THREONINE-PROTEIN KINASE CSK1"/>
    <property type="match status" value="1"/>
</dbReference>
<dbReference type="GO" id="GO:0005737">
    <property type="term" value="C:cytoplasm"/>
    <property type="evidence" value="ECO:0007669"/>
    <property type="project" value="TreeGrafter"/>
</dbReference>
<dbReference type="SUPFAM" id="SSF56112">
    <property type="entry name" value="Protein kinase-like (PK-like)"/>
    <property type="match status" value="1"/>
</dbReference>
<evidence type="ECO:0000256" key="3">
    <source>
        <dbReference type="ARBA" id="ARBA00022741"/>
    </source>
</evidence>
<dbReference type="GO" id="GO:0007165">
    <property type="term" value="P:signal transduction"/>
    <property type="evidence" value="ECO:0007669"/>
    <property type="project" value="TreeGrafter"/>
</dbReference>
<evidence type="ECO:0000256" key="1">
    <source>
        <dbReference type="ARBA" id="ARBA00006485"/>
    </source>
</evidence>
<dbReference type="PROSITE" id="PS00108">
    <property type="entry name" value="PROTEIN_KINASE_ST"/>
    <property type="match status" value="1"/>
</dbReference>
<dbReference type="PROSITE" id="PS50011">
    <property type="entry name" value="PROTEIN_KINASE_DOM"/>
    <property type="match status" value="1"/>
</dbReference>